<name>A0A0R2XCG9_9BACT</name>
<dbReference type="AlphaFoldDB" id="A0A0R2XCG9"/>
<proteinExistence type="predicted"/>
<dbReference type="InterPro" id="IPR024078">
    <property type="entry name" value="LmbE-like_dom_sf"/>
</dbReference>
<reference evidence="1 2" key="1">
    <citation type="submission" date="2015-10" db="EMBL/GenBank/DDBJ databases">
        <title>Metagenome-Assembled Genomes uncover a global brackish microbiome.</title>
        <authorList>
            <person name="Hugerth L.W."/>
            <person name="Larsson J."/>
            <person name="Alneberg J."/>
            <person name="Lindh M.V."/>
            <person name="Legrand C."/>
            <person name="Pinhassi J."/>
            <person name="Andersson A.F."/>
        </authorList>
    </citation>
    <scope>NUCLEOTIDE SEQUENCE [LARGE SCALE GENOMIC DNA]</scope>
    <source>
        <strain evidence="1">BACL9 MAG-120820-bin42</strain>
    </source>
</reference>
<evidence type="ECO:0000313" key="1">
    <source>
        <dbReference type="EMBL" id="KRP31924.1"/>
    </source>
</evidence>
<dbReference type="Pfam" id="PF02585">
    <property type="entry name" value="PIG-L"/>
    <property type="match status" value="1"/>
</dbReference>
<dbReference type="EMBL" id="LIDM01000209">
    <property type="protein sequence ID" value="KRP31924.1"/>
    <property type="molecule type" value="Genomic_DNA"/>
</dbReference>
<evidence type="ECO:0008006" key="3">
    <source>
        <dbReference type="Google" id="ProtNLM"/>
    </source>
</evidence>
<dbReference type="InterPro" id="IPR003737">
    <property type="entry name" value="GlcNAc_PI_deacetylase-related"/>
</dbReference>
<sequence length="284" mass="30556">MNFSQSSADFFSPAGADPLSALSSSTHLGIGAHADDLEILAFPGIATCFQHPKNRFSGVVVTNGAGAPRSGPFAKTTDAELIEIRKKEQRKAAELGHYASVIQLAHPSAALLQNDRSPIVADLVKILETARPQVLYLHNPADRHPTHIAVLLACIEALQKLPSSAQPQEVYGCEVWGDLDWVPSTQIVPLSCAAPETLGPSLLRCFRSQVEGGKRYDRAAQGRRYAQATFANPTQPDSAQEVVLALDLRPLLQNKISPAEFLSPILDRFRAETLARLTPAAAPA</sequence>
<protein>
    <recommendedName>
        <fullName evidence="3">GlcNAc-PI de-N-acetylase</fullName>
    </recommendedName>
</protein>
<dbReference type="Proteomes" id="UP000051557">
    <property type="component" value="Unassembled WGS sequence"/>
</dbReference>
<dbReference type="Gene3D" id="3.40.50.10320">
    <property type="entry name" value="LmbE-like"/>
    <property type="match status" value="1"/>
</dbReference>
<organism evidence="1 2">
    <name type="scientific">Verrucomicrobia subdivision 6 bacterium BACL9 MAG-120820-bin42</name>
    <dbReference type="NCBI Taxonomy" id="1655634"/>
    <lineage>
        <taxon>Bacteria</taxon>
        <taxon>Pseudomonadati</taxon>
        <taxon>Verrucomicrobiota</taxon>
        <taxon>Verrucomicrobiia</taxon>
        <taxon>Verrucomicrobiales</taxon>
        <taxon>Verrucomicrobia subdivision 6</taxon>
    </lineage>
</organism>
<comment type="caution">
    <text evidence="1">The sequence shown here is derived from an EMBL/GenBank/DDBJ whole genome shotgun (WGS) entry which is preliminary data.</text>
</comment>
<dbReference type="SUPFAM" id="SSF102588">
    <property type="entry name" value="LmbE-like"/>
    <property type="match status" value="1"/>
</dbReference>
<accession>A0A0R2XCG9</accession>
<evidence type="ECO:0000313" key="2">
    <source>
        <dbReference type="Proteomes" id="UP000051557"/>
    </source>
</evidence>
<gene>
    <name evidence="1" type="ORF">ABS32_05480</name>
</gene>